<name>A0AAE1G1P4_PETCI</name>
<dbReference type="GO" id="GO:0046872">
    <property type="term" value="F:metal ion binding"/>
    <property type="evidence" value="ECO:0007669"/>
    <property type="project" value="UniProtKB-KW"/>
</dbReference>
<evidence type="ECO:0000256" key="1">
    <source>
        <dbReference type="ARBA" id="ARBA00001968"/>
    </source>
</evidence>
<keyword evidence="2" id="KW-0479">Metal-binding</keyword>
<comment type="caution">
    <text evidence="4">The sequence shown here is derived from an EMBL/GenBank/DDBJ whole genome shotgun (WGS) entry which is preliminary data.</text>
</comment>
<organism evidence="4 5">
    <name type="scientific">Petrolisthes cinctipes</name>
    <name type="common">Flat porcelain crab</name>
    <dbReference type="NCBI Taxonomy" id="88211"/>
    <lineage>
        <taxon>Eukaryota</taxon>
        <taxon>Metazoa</taxon>
        <taxon>Ecdysozoa</taxon>
        <taxon>Arthropoda</taxon>
        <taxon>Crustacea</taxon>
        <taxon>Multicrustacea</taxon>
        <taxon>Malacostraca</taxon>
        <taxon>Eumalacostraca</taxon>
        <taxon>Eucarida</taxon>
        <taxon>Decapoda</taxon>
        <taxon>Pleocyemata</taxon>
        <taxon>Anomura</taxon>
        <taxon>Galatheoidea</taxon>
        <taxon>Porcellanidae</taxon>
        <taxon>Petrolisthes</taxon>
    </lineage>
</organism>
<gene>
    <name evidence="4" type="ORF">Pcinc_011899</name>
</gene>
<keyword evidence="5" id="KW-1185">Reference proteome</keyword>
<dbReference type="Proteomes" id="UP001286313">
    <property type="component" value="Unassembled WGS sequence"/>
</dbReference>
<dbReference type="Pfam" id="PF13359">
    <property type="entry name" value="DDE_Tnp_4"/>
    <property type="match status" value="1"/>
</dbReference>
<comment type="cofactor">
    <cofactor evidence="1">
        <name>a divalent metal cation</name>
        <dbReference type="ChEBI" id="CHEBI:60240"/>
    </cofactor>
</comment>
<dbReference type="InterPro" id="IPR027806">
    <property type="entry name" value="HARBI1_dom"/>
</dbReference>
<dbReference type="EMBL" id="JAWQEG010000955">
    <property type="protein sequence ID" value="KAK3883774.1"/>
    <property type="molecule type" value="Genomic_DNA"/>
</dbReference>
<feature type="domain" description="DDE Tnp4" evidence="3">
    <location>
        <begin position="13"/>
        <end position="78"/>
    </location>
</feature>
<evidence type="ECO:0000313" key="4">
    <source>
        <dbReference type="EMBL" id="KAK3883774.1"/>
    </source>
</evidence>
<sequence>MILMQKLKYAGTIDGKHIHIQKPTPTGSLYFNYKKTLSTILMAVADASYRFIFHEVGVYGRENDASVFAQSAFGKALEDVPGRRVVENAFGIMVAKWRILRQPVIAKREKVDVIVKAIGVLHNFMREREGSELDYSMGGNSNGLDNVRGRLGANMYSNAAQNVRETFAEYFVSPQGSLPFQYNIIIKEQKLH</sequence>
<evidence type="ECO:0000256" key="2">
    <source>
        <dbReference type="ARBA" id="ARBA00022723"/>
    </source>
</evidence>
<reference evidence="4" key="1">
    <citation type="submission" date="2023-10" db="EMBL/GenBank/DDBJ databases">
        <title>Genome assemblies of two species of porcelain crab, Petrolisthes cinctipes and Petrolisthes manimaculis (Anomura: Porcellanidae).</title>
        <authorList>
            <person name="Angst P."/>
        </authorList>
    </citation>
    <scope>NUCLEOTIDE SEQUENCE</scope>
    <source>
        <strain evidence="4">PB745_01</strain>
        <tissue evidence="4">Gill</tissue>
    </source>
</reference>
<evidence type="ECO:0000259" key="3">
    <source>
        <dbReference type="Pfam" id="PF13359"/>
    </source>
</evidence>
<evidence type="ECO:0000313" key="5">
    <source>
        <dbReference type="Proteomes" id="UP001286313"/>
    </source>
</evidence>
<protein>
    <recommendedName>
        <fullName evidence="3">DDE Tnp4 domain-containing protein</fullName>
    </recommendedName>
</protein>
<accession>A0AAE1G1P4</accession>
<dbReference type="AlphaFoldDB" id="A0AAE1G1P4"/>
<proteinExistence type="predicted"/>